<evidence type="ECO:0000256" key="1">
    <source>
        <dbReference type="ARBA" id="ARBA00001709"/>
    </source>
</evidence>
<proteinExistence type="predicted"/>
<evidence type="ECO:0000313" key="5">
    <source>
        <dbReference type="EMBL" id="GAA1539233.1"/>
    </source>
</evidence>
<keyword evidence="3" id="KW-0378">Hydrolase</keyword>
<name>A0ABN2BET9_9MICO</name>
<dbReference type="Gene3D" id="3.90.226.10">
    <property type="entry name" value="2-enoyl-CoA Hydratase, Chain A, domain 1"/>
    <property type="match status" value="1"/>
</dbReference>
<sequence>MSTQEIPEELAAAGFAPTSTPEVLAARTGSLARIMLNRPKAINALTTDMVDAVRECLDAWRDDDSVTSVTIEGAGERGLCAGGDVRGVREAFLEGEHERTFGFFEREYRMNAAIADYPKLVVSYQDGIVMGGGVGISSYAGLRVATERTKVAMPETIIGFFPDVGALYLLSRAPGGTGAYLALTGTTVDGHDSCYVALSDVVIDSTSWPTVLERLADGASRDDAVAGLTTNGNASLEANRAWIDDAFGAGEQLRTPSDVLAHLRDSDDDAAREAAALLVQRSPLSVAATLEALRRAAAMDSVHEVLEQDKRLARGLVEHGDFVEGVRAQLVDKDRSPKWSQKSFDEITDEQVARLFA</sequence>
<organism evidence="5 6">
    <name type="scientific">Dermacoccus barathri</name>
    <dbReference type="NCBI Taxonomy" id="322601"/>
    <lineage>
        <taxon>Bacteria</taxon>
        <taxon>Bacillati</taxon>
        <taxon>Actinomycetota</taxon>
        <taxon>Actinomycetes</taxon>
        <taxon>Micrococcales</taxon>
        <taxon>Dermacoccaceae</taxon>
        <taxon>Dermacoccus</taxon>
    </lineage>
</organism>
<dbReference type="NCBIfam" id="NF004127">
    <property type="entry name" value="PRK05617.1"/>
    <property type="match status" value="1"/>
</dbReference>
<evidence type="ECO:0000259" key="4">
    <source>
        <dbReference type="Pfam" id="PF16113"/>
    </source>
</evidence>
<dbReference type="Proteomes" id="UP001501288">
    <property type="component" value="Unassembled WGS sequence"/>
</dbReference>
<dbReference type="PANTHER" id="PTHR43176">
    <property type="entry name" value="3-HYDROXYISOBUTYRYL-COA HYDROLASE-RELATED"/>
    <property type="match status" value="1"/>
</dbReference>
<evidence type="ECO:0000313" key="6">
    <source>
        <dbReference type="Proteomes" id="UP001501288"/>
    </source>
</evidence>
<dbReference type="InterPro" id="IPR045004">
    <property type="entry name" value="ECH_dom"/>
</dbReference>
<dbReference type="RefSeq" id="WP_346029966.1">
    <property type="nucleotide sequence ID" value="NZ_BAAANV010000031.1"/>
</dbReference>
<dbReference type="EMBL" id="BAAANV010000031">
    <property type="protein sequence ID" value="GAA1539233.1"/>
    <property type="molecule type" value="Genomic_DNA"/>
</dbReference>
<protein>
    <recommendedName>
        <fullName evidence="2">3-hydroxyisobutyryl-CoA hydrolase</fullName>
        <ecNumber evidence="2">3.1.2.4</ecNumber>
    </recommendedName>
</protein>
<feature type="domain" description="Enoyl-CoA hydratase/isomerase" evidence="4">
    <location>
        <begin position="32"/>
        <end position="356"/>
    </location>
</feature>
<dbReference type="CDD" id="cd06558">
    <property type="entry name" value="crotonase-like"/>
    <property type="match status" value="1"/>
</dbReference>
<dbReference type="Pfam" id="PF16113">
    <property type="entry name" value="ECH_2"/>
    <property type="match status" value="1"/>
</dbReference>
<dbReference type="PANTHER" id="PTHR43176:SF3">
    <property type="entry name" value="3-HYDROXYISOBUTYRYL-COA HYDROLASE, MITOCHONDRIAL"/>
    <property type="match status" value="1"/>
</dbReference>
<dbReference type="InterPro" id="IPR032259">
    <property type="entry name" value="HIBYL-CoA-H"/>
</dbReference>
<gene>
    <name evidence="5" type="ORF">GCM10009762_11170</name>
</gene>
<accession>A0ABN2BET9</accession>
<dbReference type="SUPFAM" id="SSF52096">
    <property type="entry name" value="ClpP/crotonase"/>
    <property type="match status" value="1"/>
</dbReference>
<dbReference type="EC" id="3.1.2.4" evidence="2"/>
<evidence type="ECO:0000256" key="2">
    <source>
        <dbReference type="ARBA" id="ARBA00011915"/>
    </source>
</evidence>
<dbReference type="InterPro" id="IPR029045">
    <property type="entry name" value="ClpP/crotonase-like_dom_sf"/>
</dbReference>
<comment type="catalytic activity">
    <reaction evidence="1">
        <text>3-hydroxy-2-methylpropanoyl-CoA + H2O = 3-hydroxy-2-methylpropanoate + CoA + H(+)</text>
        <dbReference type="Rhea" id="RHEA:20888"/>
        <dbReference type="ChEBI" id="CHEBI:11805"/>
        <dbReference type="ChEBI" id="CHEBI:15377"/>
        <dbReference type="ChEBI" id="CHEBI:15378"/>
        <dbReference type="ChEBI" id="CHEBI:57287"/>
        <dbReference type="ChEBI" id="CHEBI:57340"/>
        <dbReference type="EC" id="3.1.2.4"/>
    </reaction>
</comment>
<comment type="caution">
    <text evidence="5">The sequence shown here is derived from an EMBL/GenBank/DDBJ whole genome shotgun (WGS) entry which is preliminary data.</text>
</comment>
<reference evidence="5 6" key="1">
    <citation type="journal article" date="2019" name="Int. J. Syst. Evol. Microbiol.">
        <title>The Global Catalogue of Microorganisms (GCM) 10K type strain sequencing project: providing services to taxonomists for standard genome sequencing and annotation.</title>
        <authorList>
            <consortium name="The Broad Institute Genomics Platform"/>
            <consortium name="The Broad Institute Genome Sequencing Center for Infectious Disease"/>
            <person name="Wu L."/>
            <person name="Ma J."/>
        </authorList>
    </citation>
    <scope>NUCLEOTIDE SEQUENCE [LARGE SCALE GENOMIC DNA]</scope>
    <source>
        <strain evidence="5 6">JCM 14588</strain>
    </source>
</reference>
<keyword evidence="6" id="KW-1185">Reference proteome</keyword>
<evidence type="ECO:0000256" key="3">
    <source>
        <dbReference type="ARBA" id="ARBA00022801"/>
    </source>
</evidence>